<keyword evidence="2" id="KW-0677">Repeat</keyword>
<gene>
    <name evidence="3" type="ORF">F2Q70_00001310</name>
</gene>
<dbReference type="Pfam" id="PF01535">
    <property type="entry name" value="PPR"/>
    <property type="match status" value="1"/>
</dbReference>
<comment type="similarity">
    <text evidence="1">Belongs to the PPR family. P subfamily.</text>
</comment>
<dbReference type="Pfam" id="PF13041">
    <property type="entry name" value="PPR_2"/>
    <property type="match status" value="1"/>
</dbReference>
<protein>
    <recommendedName>
        <fullName evidence="4">Pentacotripeptide-repeat region of PRORP domain-containing protein</fullName>
    </recommendedName>
</protein>
<dbReference type="AlphaFoldDB" id="A0A8S9ILN6"/>
<accession>A0A8S9ILN6</accession>
<evidence type="ECO:0000256" key="2">
    <source>
        <dbReference type="ARBA" id="ARBA00022737"/>
    </source>
</evidence>
<evidence type="ECO:0000313" key="3">
    <source>
        <dbReference type="EMBL" id="KAF2570751.1"/>
    </source>
</evidence>
<reference evidence="3" key="1">
    <citation type="submission" date="2019-12" db="EMBL/GenBank/DDBJ databases">
        <title>Genome sequencing and annotation of Brassica cretica.</title>
        <authorList>
            <person name="Studholme D.J."/>
            <person name="Sarris P.F."/>
        </authorList>
    </citation>
    <scope>NUCLEOTIDE SEQUENCE</scope>
    <source>
        <strain evidence="3">PFS-102/07</strain>
        <tissue evidence="3">Leaf</tissue>
    </source>
</reference>
<dbReference type="PANTHER" id="PTHR47941">
    <property type="entry name" value="PENTATRICOPEPTIDE REPEAT-CONTAINING PROTEIN 3, MITOCHONDRIAL"/>
    <property type="match status" value="1"/>
</dbReference>
<sequence length="140" mass="15745">MRSILIAIALAPKRFVHQNLQGTGSPLSSLSSFCCWGRAFSGRSDDDYRDKLRNGFLEDTKIEDAVGLFSEMVKSRPLPSVIEFSKLLTATEKLKKYDVVISLGEKMEMLGITLDLYTYSILINCFCRSSQLPLGFSYGW</sequence>
<name>A0A8S9ILN6_BRACR</name>
<evidence type="ECO:0008006" key="4">
    <source>
        <dbReference type="Google" id="ProtNLM"/>
    </source>
</evidence>
<evidence type="ECO:0000256" key="1">
    <source>
        <dbReference type="ARBA" id="ARBA00007626"/>
    </source>
</evidence>
<dbReference type="EMBL" id="QGKY02001015">
    <property type="protein sequence ID" value="KAF2570751.1"/>
    <property type="molecule type" value="Genomic_DNA"/>
</dbReference>
<dbReference type="InterPro" id="IPR002885">
    <property type="entry name" value="PPR_rpt"/>
</dbReference>
<organism evidence="3">
    <name type="scientific">Brassica cretica</name>
    <name type="common">Mustard</name>
    <dbReference type="NCBI Taxonomy" id="69181"/>
    <lineage>
        <taxon>Eukaryota</taxon>
        <taxon>Viridiplantae</taxon>
        <taxon>Streptophyta</taxon>
        <taxon>Embryophyta</taxon>
        <taxon>Tracheophyta</taxon>
        <taxon>Spermatophyta</taxon>
        <taxon>Magnoliopsida</taxon>
        <taxon>eudicotyledons</taxon>
        <taxon>Gunneridae</taxon>
        <taxon>Pentapetalae</taxon>
        <taxon>rosids</taxon>
        <taxon>malvids</taxon>
        <taxon>Brassicales</taxon>
        <taxon>Brassicaceae</taxon>
        <taxon>Brassiceae</taxon>
        <taxon>Brassica</taxon>
    </lineage>
</organism>
<dbReference type="Gene3D" id="1.25.40.10">
    <property type="entry name" value="Tetratricopeptide repeat domain"/>
    <property type="match status" value="1"/>
</dbReference>
<dbReference type="InterPro" id="IPR011990">
    <property type="entry name" value="TPR-like_helical_dom_sf"/>
</dbReference>
<proteinExistence type="inferred from homology"/>
<comment type="caution">
    <text evidence="3">The sequence shown here is derived from an EMBL/GenBank/DDBJ whole genome shotgun (WGS) entry which is preliminary data.</text>
</comment>